<keyword evidence="2" id="KW-1185">Reference proteome</keyword>
<name>A0ABM6RMW8_9FIRM</name>
<proteinExistence type="predicted"/>
<sequence>MGKYTLRIHDPCLDQILQALPAGQRNAQIERALRAHFLPGGLADLLERVDAVIAIANKGVIDRPTEPQSLTPTDRAFTPSVTPAVAEGMHMALGKMFVNDLDD</sequence>
<protein>
    <submittedName>
        <fullName evidence="1">Uncharacterized protein</fullName>
    </submittedName>
</protein>
<dbReference type="EMBL" id="CP019454">
    <property type="protein sequence ID" value="AUW92624.1"/>
    <property type="molecule type" value="Genomic_DNA"/>
</dbReference>
<reference evidence="1 2" key="1">
    <citation type="journal article" date="2019" name="Sci. Rep.">
        <title>Sulfobacillus thermotolerans: new insights into resistance and metabolic capacities of acidophilic chemolithotrophs.</title>
        <authorList>
            <person name="Panyushkina A.E."/>
            <person name="Babenko V.V."/>
            <person name="Nikitina A.S."/>
            <person name="Selezneva O.V."/>
            <person name="Tsaplina I.A."/>
            <person name="Letarova M.A."/>
            <person name="Kostryukova E.S."/>
            <person name="Letarov A.V."/>
        </authorList>
    </citation>
    <scope>NUCLEOTIDE SEQUENCE [LARGE SCALE GENOMIC DNA]</scope>
    <source>
        <strain evidence="1 2">Kr1</strain>
    </source>
</reference>
<organism evidence="1 2">
    <name type="scientific">Sulfobacillus thermotolerans</name>
    <dbReference type="NCBI Taxonomy" id="338644"/>
    <lineage>
        <taxon>Bacteria</taxon>
        <taxon>Bacillati</taxon>
        <taxon>Bacillota</taxon>
        <taxon>Clostridia</taxon>
        <taxon>Eubacteriales</taxon>
        <taxon>Clostridiales Family XVII. Incertae Sedis</taxon>
        <taxon>Sulfobacillus</taxon>
    </lineage>
</organism>
<dbReference type="Proteomes" id="UP000325292">
    <property type="component" value="Chromosome"/>
</dbReference>
<accession>A0ABM6RMW8</accession>
<evidence type="ECO:0000313" key="1">
    <source>
        <dbReference type="EMBL" id="AUW92624.1"/>
    </source>
</evidence>
<evidence type="ECO:0000313" key="2">
    <source>
        <dbReference type="Proteomes" id="UP000325292"/>
    </source>
</evidence>
<gene>
    <name evidence="1" type="ORF">BXT84_00545</name>
</gene>